<dbReference type="Proteomes" id="UP000019365">
    <property type="component" value="Unassembled WGS sequence"/>
</dbReference>
<evidence type="ECO:0000256" key="1">
    <source>
        <dbReference type="SAM" id="Phobius"/>
    </source>
</evidence>
<evidence type="ECO:0000313" key="3">
    <source>
        <dbReference type="EMBL" id="EWM54778.1"/>
    </source>
</evidence>
<feature type="transmembrane region" description="Helical" evidence="1">
    <location>
        <begin position="846"/>
        <end position="867"/>
    </location>
</feature>
<dbReference type="OrthoDB" id="1814606at2"/>
<proteinExistence type="predicted"/>
<dbReference type="eggNOG" id="COG4124">
    <property type="taxonomic scope" value="Bacteria"/>
</dbReference>
<evidence type="ECO:0000313" key="4">
    <source>
        <dbReference type="Proteomes" id="UP000019365"/>
    </source>
</evidence>
<evidence type="ECO:0008006" key="5">
    <source>
        <dbReference type="Google" id="ProtNLM"/>
    </source>
</evidence>
<dbReference type="PATRIC" id="fig|1341157.4.peg.394"/>
<organism evidence="3 4">
    <name type="scientific">Ruminococcus flavefaciens 007c</name>
    <dbReference type="NCBI Taxonomy" id="1341157"/>
    <lineage>
        <taxon>Bacteria</taxon>
        <taxon>Bacillati</taxon>
        <taxon>Bacillota</taxon>
        <taxon>Clostridia</taxon>
        <taxon>Eubacteriales</taxon>
        <taxon>Oscillospiraceae</taxon>
        <taxon>Ruminococcus</taxon>
    </lineage>
</organism>
<evidence type="ECO:0000256" key="2">
    <source>
        <dbReference type="SAM" id="SignalP"/>
    </source>
</evidence>
<keyword evidence="1" id="KW-0472">Membrane</keyword>
<reference evidence="3 4" key="1">
    <citation type="journal article" date="2014" name="PLoS ONE">
        <title>Rumen cellulosomics: divergent fiber-degrading strategies revealed by comparative genome-wide analysis of six ruminococcal strains.</title>
        <authorList>
            <person name="Dassa B."/>
            <person name="Borovok I."/>
            <person name="Ruimy-Israeli V."/>
            <person name="Lamed R."/>
            <person name="Flint H.J."/>
            <person name="Duncan S.H."/>
            <person name="Henrissat B."/>
            <person name="Coutinho P."/>
            <person name="Morrison M."/>
            <person name="Mosoni P."/>
            <person name="Yeoman C.J."/>
            <person name="White B.A."/>
            <person name="Bayer E.A."/>
        </authorList>
    </citation>
    <scope>NUCLEOTIDE SEQUENCE [LARGE SCALE GENOMIC DNA]</scope>
    <source>
        <strain evidence="3 4">007c</strain>
    </source>
</reference>
<feature type="signal peptide" evidence="2">
    <location>
        <begin position="1"/>
        <end position="24"/>
    </location>
</feature>
<protein>
    <recommendedName>
        <fullName evidence="5">Gram-positive cocci surface proteins LPxTG domain-containing protein</fullName>
    </recommendedName>
</protein>
<gene>
    <name evidence="3" type="ORF">RF007C_10595</name>
</gene>
<comment type="caution">
    <text evidence="3">The sequence shown here is derived from an EMBL/GenBank/DDBJ whole genome shotgun (WGS) entry which is preliminary data.</text>
</comment>
<keyword evidence="4" id="KW-1185">Reference proteome</keyword>
<keyword evidence="1" id="KW-0812">Transmembrane</keyword>
<keyword evidence="1" id="KW-1133">Transmembrane helix</keyword>
<dbReference type="EMBL" id="ATAX01000008">
    <property type="protein sequence ID" value="EWM54778.1"/>
    <property type="molecule type" value="Genomic_DNA"/>
</dbReference>
<name>W7ULX9_RUMFL</name>
<feature type="chain" id="PRO_5004904458" description="Gram-positive cocci surface proteins LPxTG domain-containing protein" evidence="2">
    <location>
        <begin position="25"/>
        <end position="879"/>
    </location>
</feature>
<sequence length="879" mass="97391">MKKMISCLAALALLAAMPAASAFAAETAPASASAEAAYDETDIRNLAGQWKYQVAPEGMNITAGMTDNGIVTVKEDGTYTYTDLEGNTHSGTVKLDYDTFGGEYKVPFFAFYEGDSFFIGCYCQQNNPNAFIIGNGGTAQLLSVDADFSAIEGEWEAADVDGRVFNIYQNGAYTVTYTDDSTENGFITIGSKMFAEDDGGKWYNFYNESGMAWIGFPVTENKTVNELKAGDFTLRRKTNKYGDPLNQYGFYEPAEYPAAGLSTAALIGTWNDAADTEAVLTITEGRSFYNSKFEYINGTETVRGFIDLEYLIDTEGSKEYRYNFYNIDGAFWYSFKADGNVPLNDIYSGNDEEIHFVRQEDEKNADKSEIAAARLNDLNTINGILFASPVYTAEDNAIKEYVKVTDERFTSVSAFKDFIKQTCTESLQEDLLNSCDECLMEKNGSLYAKKAGMSYIIFATEADINVTDPAMNRFRVYTNHNDALYGPATAAFFFDDGRWKISSYSSGIYVDTASDKEDKTEGAKRVMKNFNVIMALTGASPAYTADDGKVNGYVKVTDSRFTSIADLYAFVADNFTGEAKEVFNRYIDGYFIEKDGSLYVQFIPRSFYQFHTENGVTIKNPAMDYCTAIANKGDELFGVGKALLKCENGKWHIESYEFGDFYGAEMHDVSEISGTWDEVDTLYPRTLIIRDDGSFNLIFIDGRLMYGTVKVEDIGYPNGSMQTWFNLYDENNEFYTGFEATSQTPLNDLYTGQDGSQHFVRYIEPEYKYSTDELQKMAAKDYEEKTGIRPAETHSMTNVGGSVTVVFTDKNGEDFDAYTVDPDTGIGEKFSDGSAVNLPQTGNNSLAMAGALAGASALTLLGVGAVIKSGKLRKKEDEE</sequence>
<accession>W7ULX9</accession>
<keyword evidence="2" id="KW-0732">Signal</keyword>
<dbReference type="RefSeq" id="WP_037296737.1">
    <property type="nucleotide sequence ID" value="NZ_ATAX01000008.1"/>
</dbReference>
<dbReference type="AlphaFoldDB" id="W7ULX9"/>